<evidence type="ECO:0000256" key="5">
    <source>
        <dbReference type="ARBA" id="ARBA00023065"/>
    </source>
</evidence>
<evidence type="ECO:0000256" key="1">
    <source>
        <dbReference type="ARBA" id="ARBA00004651"/>
    </source>
</evidence>
<comment type="similarity">
    <text evidence="2">Belongs to the monovalent cation:proton antiporter 1 (CPA1) transporter (TC 2.A.36) family.</text>
</comment>
<dbReference type="GO" id="GO:0005886">
    <property type="term" value="C:plasma membrane"/>
    <property type="evidence" value="ECO:0007669"/>
    <property type="project" value="UniProtKB-SubCell"/>
</dbReference>
<dbReference type="Proteomes" id="UP000676336">
    <property type="component" value="Unassembled WGS sequence"/>
</dbReference>
<evidence type="ECO:0000313" key="8">
    <source>
        <dbReference type="Proteomes" id="UP000676336"/>
    </source>
</evidence>
<dbReference type="GO" id="GO:0051453">
    <property type="term" value="P:regulation of intracellular pH"/>
    <property type="evidence" value="ECO:0007669"/>
    <property type="project" value="TreeGrafter"/>
</dbReference>
<dbReference type="PRINTS" id="PR01088">
    <property type="entry name" value="NAHEXCHNGR6"/>
</dbReference>
<keyword evidence="6" id="KW-0812">Transmembrane</keyword>
<gene>
    <name evidence="7" type="ORF">SMN809_LOCUS69498</name>
</gene>
<reference evidence="7" key="1">
    <citation type="submission" date="2021-02" db="EMBL/GenBank/DDBJ databases">
        <authorList>
            <person name="Nowell W R."/>
        </authorList>
    </citation>
    <scope>NUCLEOTIDE SEQUENCE</scope>
</reference>
<dbReference type="InterPro" id="IPR002090">
    <property type="entry name" value="NHE-6/7/9"/>
</dbReference>
<keyword evidence="5" id="KW-0406">Ion transport</keyword>
<dbReference type="GO" id="GO:0098719">
    <property type="term" value="P:sodium ion import across plasma membrane"/>
    <property type="evidence" value="ECO:0007669"/>
    <property type="project" value="TreeGrafter"/>
</dbReference>
<comment type="subcellular location">
    <subcellularLocation>
        <location evidence="1">Cell membrane</location>
        <topology evidence="1">Multi-pass membrane protein</topology>
    </subcellularLocation>
</comment>
<dbReference type="PANTHER" id="PTHR10110">
    <property type="entry name" value="SODIUM/HYDROGEN EXCHANGER"/>
    <property type="match status" value="1"/>
</dbReference>
<evidence type="ECO:0000256" key="6">
    <source>
        <dbReference type="SAM" id="Phobius"/>
    </source>
</evidence>
<proteinExistence type="inferred from homology"/>
<protein>
    <submittedName>
        <fullName evidence="7">Uncharacterized protein</fullName>
    </submittedName>
</protein>
<evidence type="ECO:0000256" key="3">
    <source>
        <dbReference type="ARBA" id="ARBA00022448"/>
    </source>
</evidence>
<evidence type="ECO:0000256" key="2">
    <source>
        <dbReference type="ARBA" id="ARBA00007367"/>
    </source>
</evidence>
<keyword evidence="6" id="KW-0472">Membrane</keyword>
<sequence length="167" mass="19324">MSNSGLDAEKIESNQEERTANVHRIDSLNLLIFTTLLVIVVLTIWICKRRNFRYLHETCLALIYGSITGAILRHTSTSNTKPSILRLNDTSLPKNVIPNWVSFEDQNMSASYLYAFQGPYQKDTMHLEEYKAMFNSEIFFNIILPPIIFHAGYSMKRVCNWFDLVLL</sequence>
<dbReference type="AlphaFoldDB" id="A0A8S3HFA4"/>
<dbReference type="GO" id="GO:0015386">
    <property type="term" value="F:potassium:proton antiporter activity"/>
    <property type="evidence" value="ECO:0007669"/>
    <property type="project" value="TreeGrafter"/>
</dbReference>
<keyword evidence="3" id="KW-0813">Transport</keyword>
<comment type="caution">
    <text evidence="7">The sequence shown here is derived from an EMBL/GenBank/DDBJ whole genome shotgun (WGS) entry which is preliminary data.</text>
</comment>
<evidence type="ECO:0000256" key="4">
    <source>
        <dbReference type="ARBA" id="ARBA00022475"/>
    </source>
</evidence>
<dbReference type="EMBL" id="CAJOBI010319605">
    <property type="protein sequence ID" value="CAF5182884.1"/>
    <property type="molecule type" value="Genomic_DNA"/>
</dbReference>
<evidence type="ECO:0000313" key="7">
    <source>
        <dbReference type="EMBL" id="CAF5182884.1"/>
    </source>
</evidence>
<organism evidence="7 8">
    <name type="scientific">Rotaria magnacalcarata</name>
    <dbReference type="NCBI Taxonomy" id="392030"/>
    <lineage>
        <taxon>Eukaryota</taxon>
        <taxon>Metazoa</taxon>
        <taxon>Spiralia</taxon>
        <taxon>Gnathifera</taxon>
        <taxon>Rotifera</taxon>
        <taxon>Eurotatoria</taxon>
        <taxon>Bdelloidea</taxon>
        <taxon>Philodinida</taxon>
        <taxon>Philodinidae</taxon>
        <taxon>Rotaria</taxon>
    </lineage>
</organism>
<keyword evidence="4" id="KW-1003">Cell membrane</keyword>
<dbReference type="PANTHER" id="PTHR10110:SF187">
    <property type="entry name" value="SODIUM_HYDROGEN EXCHANGER"/>
    <property type="match status" value="1"/>
</dbReference>
<dbReference type="InterPro" id="IPR018422">
    <property type="entry name" value="Cation/H_exchanger_CPA1"/>
</dbReference>
<accession>A0A8S3HFA4</accession>
<keyword evidence="6" id="KW-1133">Transmembrane helix</keyword>
<dbReference type="GO" id="GO:0055037">
    <property type="term" value="C:recycling endosome"/>
    <property type="evidence" value="ECO:0007669"/>
    <property type="project" value="TreeGrafter"/>
</dbReference>
<name>A0A8S3HFA4_9BILA</name>
<feature type="transmembrane region" description="Helical" evidence="6">
    <location>
        <begin position="28"/>
        <end position="47"/>
    </location>
</feature>
<dbReference type="GO" id="GO:0015385">
    <property type="term" value="F:sodium:proton antiporter activity"/>
    <property type="evidence" value="ECO:0007669"/>
    <property type="project" value="InterPro"/>
</dbReference>